<dbReference type="AlphaFoldDB" id="A0A1M6LDM4"/>
<evidence type="ECO:0000256" key="5">
    <source>
        <dbReference type="ARBA" id="ARBA00022598"/>
    </source>
</evidence>
<feature type="binding site" evidence="12 14">
    <location>
        <begin position="264"/>
        <end position="266"/>
    </location>
    <ligand>
        <name>ATP</name>
        <dbReference type="ChEBI" id="CHEBI:30616"/>
    </ligand>
</feature>
<dbReference type="PROSITE" id="PS50862">
    <property type="entry name" value="AA_TRNA_LIGASE_II"/>
    <property type="match status" value="1"/>
</dbReference>
<name>A0A1M6LDM4_9BACT</name>
<dbReference type="InterPro" id="IPR002317">
    <property type="entry name" value="Ser-tRNA-ligase_type_1"/>
</dbReference>
<dbReference type="Gene3D" id="3.30.930.10">
    <property type="entry name" value="Bira Bifunctional Protein, Domain 2"/>
    <property type="match status" value="1"/>
</dbReference>
<dbReference type="GO" id="GO:0005524">
    <property type="term" value="F:ATP binding"/>
    <property type="evidence" value="ECO:0007669"/>
    <property type="project" value="UniProtKB-UniRule"/>
</dbReference>
<dbReference type="InterPro" id="IPR015866">
    <property type="entry name" value="Ser-tRNA-synth_1_N"/>
</dbReference>
<evidence type="ECO:0000256" key="8">
    <source>
        <dbReference type="ARBA" id="ARBA00022917"/>
    </source>
</evidence>
<keyword evidence="4 12" id="KW-0963">Cytoplasm</keyword>
<dbReference type="GO" id="GO:0006434">
    <property type="term" value="P:seryl-tRNA aminoacylation"/>
    <property type="evidence" value="ECO:0007669"/>
    <property type="project" value="UniProtKB-UniRule"/>
</dbReference>
<evidence type="ECO:0000256" key="11">
    <source>
        <dbReference type="ARBA" id="ARBA00048823"/>
    </source>
</evidence>
<organism evidence="17 18">
    <name type="scientific">Rubritalea squalenifaciens DSM 18772</name>
    <dbReference type="NCBI Taxonomy" id="1123071"/>
    <lineage>
        <taxon>Bacteria</taxon>
        <taxon>Pseudomonadati</taxon>
        <taxon>Verrucomicrobiota</taxon>
        <taxon>Verrucomicrobiia</taxon>
        <taxon>Verrucomicrobiales</taxon>
        <taxon>Rubritaleaceae</taxon>
        <taxon>Rubritalea</taxon>
    </lineage>
</organism>
<keyword evidence="8 12" id="KW-0648">Protein biosynthesis</keyword>
<dbReference type="PRINTS" id="PR00981">
    <property type="entry name" value="TRNASYNTHSER"/>
</dbReference>
<dbReference type="NCBIfam" id="TIGR00414">
    <property type="entry name" value="serS"/>
    <property type="match status" value="1"/>
</dbReference>
<dbReference type="GO" id="GO:0004828">
    <property type="term" value="F:serine-tRNA ligase activity"/>
    <property type="evidence" value="ECO:0007669"/>
    <property type="project" value="UniProtKB-UniRule"/>
</dbReference>
<feature type="binding site" evidence="12">
    <location>
        <position position="386"/>
    </location>
    <ligand>
        <name>L-serine</name>
        <dbReference type="ChEBI" id="CHEBI:33384"/>
    </ligand>
</feature>
<dbReference type="GO" id="GO:0016260">
    <property type="term" value="P:selenocysteine biosynthetic process"/>
    <property type="evidence" value="ECO:0007669"/>
    <property type="project" value="UniProtKB-UniRule"/>
</dbReference>
<dbReference type="InParanoid" id="A0A1M6LDM4"/>
<proteinExistence type="inferred from homology"/>
<evidence type="ECO:0000256" key="4">
    <source>
        <dbReference type="ARBA" id="ARBA00022490"/>
    </source>
</evidence>
<comment type="catalytic activity">
    <reaction evidence="10 12">
        <text>tRNA(Sec) + L-serine + ATP = L-seryl-tRNA(Sec) + AMP + diphosphate + H(+)</text>
        <dbReference type="Rhea" id="RHEA:42580"/>
        <dbReference type="Rhea" id="RHEA-COMP:9742"/>
        <dbReference type="Rhea" id="RHEA-COMP:10128"/>
        <dbReference type="ChEBI" id="CHEBI:15378"/>
        <dbReference type="ChEBI" id="CHEBI:30616"/>
        <dbReference type="ChEBI" id="CHEBI:33019"/>
        <dbReference type="ChEBI" id="CHEBI:33384"/>
        <dbReference type="ChEBI" id="CHEBI:78442"/>
        <dbReference type="ChEBI" id="CHEBI:78533"/>
        <dbReference type="ChEBI" id="CHEBI:456215"/>
        <dbReference type="EC" id="6.1.1.11"/>
    </reaction>
</comment>
<feature type="binding site" evidence="12 14">
    <location>
        <begin position="351"/>
        <end position="354"/>
    </location>
    <ligand>
        <name>ATP</name>
        <dbReference type="ChEBI" id="CHEBI:30616"/>
    </ligand>
</feature>
<dbReference type="SUPFAM" id="SSF46589">
    <property type="entry name" value="tRNA-binding arm"/>
    <property type="match status" value="1"/>
</dbReference>
<dbReference type="InterPro" id="IPR006195">
    <property type="entry name" value="aa-tRNA-synth_II"/>
</dbReference>
<keyword evidence="6 12" id="KW-0547">Nucleotide-binding</keyword>
<dbReference type="PANTHER" id="PTHR43697:SF1">
    <property type="entry name" value="SERINE--TRNA LIGASE"/>
    <property type="match status" value="1"/>
</dbReference>
<dbReference type="HAMAP" id="MF_00176">
    <property type="entry name" value="Ser_tRNA_synth_type1"/>
    <property type="match status" value="1"/>
</dbReference>
<comment type="similarity">
    <text evidence="3 12">Belongs to the class-II aminoacyl-tRNA synthetase family. Type-1 seryl-tRNA synthetase subfamily.</text>
</comment>
<dbReference type="PIRSF" id="PIRSF001529">
    <property type="entry name" value="Ser-tRNA-synth_IIa"/>
    <property type="match status" value="1"/>
</dbReference>
<protein>
    <recommendedName>
        <fullName evidence="12">Serine--tRNA ligase</fullName>
        <ecNumber evidence="12">6.1.1.11</ecNumber>
    </recommendedName>
    <alternativeName>
        <fullName evidence="12">Seryl-tRNA synthetase</fullName>
        <shortName evidence="12">SerRS</shortName>
    </alternativeName>
    <alternativeName>
        <fullName evidence="12">Seryl-tRNA(Ser/Sec) synthetase</fullName>
    </alternativeName>
</protein>
<dbReference type="EMBL" id="FQYR01000004">
    <property type="protein sequence ID" value="SHJ69252.1"/>
    <property type="molecule type" value="Genomic_DNA"/>
</dbReference>
<evidence type="ECO:0000256" key="1">
    <source>
        <dbReference type="ARBA" id="ARBA00004496"/>
    </source>
</evidence>
<feature type="binding site" evidence="13">
    <location>
        <position position="264"/>
    </location>
    <ligand>
        <name>L-serine</name>
        <dbReference type="ChEBI" id="CHEBI:33384"/>
    </ligand>
</feature>
<comment type="catalytic activity">
    <reaction evidence="11 12">
        <text>tRNA(Ser) + L-serine + ATP = L-seryl-tRNA(Ser) + AMP + diphosphate + H(+)</text>
        <dbReference type="Rhea" id="RHEA:12292"/>
        <dbReference type="Rhea" id="RHEA-COMP:9669"/>
        <dbReference type="Rhea" id="RHEA-COMP:9703"/>
        <dbReference type="ChEBI" id="CHEBI:15378"/>
        <dbReference type="ChEBI" id="CHEBI:30616"/>
        <dbReference type="ChEBI" id="CHEBI:33019"/>
        <dbReference type="ChEBI" id="CHEBI:33384"/>
        <dbReference type="ChEBI" id="CHEBI:78442"/>
        <dbReference type="ChEBI" id="CHEBI:78533"/>
        <dbReference type="ChEBI" id="CHEBI:456215"/>
        <dbReference type="EC" id="6.1.1.11"/>
    </reaction>
</comment>
<keyword evidence="5 12" id="KW-0436">Ligase</keyword>
<evidence type="ECO:0000256" key="12">
    <source>
        <dbReference type="HAMAP-Rule" id="MF_00176"/>
    </source>
</evidence>
<dbReference type="CDD" id="cd00770">
    <property type="entry name" value="SerRS_core"/>
    <property type="match status" value="1"/>
</dbReference>
<dbReference type="Gene3D" id="1.10.287.40">
    <property type="entry name" value="Serine-tRNA synthetase, tRNA binding domain"/>
    <property type="match status" value="1"/>
</dbReference>
<dbReference type="InterPro" id="IPR010978">
    <property type="entry name" value="tRNA-bd_arm"/>
</dbReference>
<dbReference type="Proteomes" id="UP000184510">
    <property type="component" value="Unassembled WGS sequence"/>
</dbReference>
<dbReference type="OrthoDB" id="9804647at2"/>
<comment type="subunit">
    <text evidence="12">Homodimer. The tRNA molecule binds across the dimer.</text>
</comment>
<evidence type="ECO:0000256" key="10">
    <source>
        <dbReference type="ARBA" id="ARBA00047929"/>
    </source>
</evidence>
<dbReference type="UniPathway" id="UPA00906">
    <property type="reaction ID" value="UER00895"/>
</dbReference>
<dbReference type="InterPro" id="IPR042103">
    <property type="entry name" value="SerRS_1_N_sf"/>
</dbReference>
<dbReference type="PANTHER" id="PTHR43697">
    <property type="entry name" value="SERYL-TRNA SYNTHETASE"/>
    <property type="match status" value="1"/>
</dbReference>
<evidence type="ECO:0000256" key="13">
    <source>
        <dbReference type="PIRSR" id="PIRSR001529-1"/>
    </source>
</evidence>
<evidence type="ECO:0000256" key="2">
    <source>
        <dbReference type="ARBA" id="ARBA00005045"/>
    </source>
</evidence>
<evidence type="ECO:0000256" key="9">
    <source>
        <dbReference type="ARBA" id="ARBA00023146"/>
    </source>
</evidence>
<accession>A0A1M6LDM4</accession>
<comment type="function">
    <text evidence="12">Catalyzes the attachment of serine to tRNA(Ser). Is also able to aminoacylate tRNA(Sec) with serine, to form the misacylated tRNA L-seryl-tRNA(Sec), which will be further converted into selenocysteinyl-tRNA(Sec).</text>
</comment>
<evidence type="ECO:0000256" key="3">
    <source>
        <dbReference type="ARBA" id="ARBA00010728"/>
    </source>
</evidence>
<comment type="subcellular location">
    <subcellularLocation>
        <location evidence="1 12">Cytoplasm</location>
    </subcellularLocation>
</comment>
<reference evidence="17 18" key="1">
    <citation type="submission" date="2016-11" db="EMBL/GenBank/DDBJ databases">
        <authorList>
            <person name="Jaros S."/>
            <person name="Januszkiewicz K."/>
            <person name="Wedrychowicz H."/>
        </authorList>
    </citation>
    <scope>NUCLEOTIDE SEQUENCE [LARGE SCALE GENOMIC DNA]</scope>
    <source>
        <strain evidence="17 18">DSM 18772</strain>
    </source>
</reference>
<sequence length="424" mass="47147">MLDIREIRDNAEEIKERLATRGGDAHTLIDEVLSCDESRRSIETEKQQLQSQRNSASKEIGALMGQGKKEEAEAAKAAVKEIGERIKELDAESDTLTSRQEELLMSIPNVPHTACPVGEDETANPEVRVWGEKPEIADPKDHVALAEQHGLIDFEAASKVSGSGFAVYKGTGARIERALINFLLNLQTTEHGYTEVNVPHIIRRYCMEGTGQLPKFEDDMYGFEEGAMFLAPTAEVPVTNLLRETILTEDELPIKMTAHTPCFRREAGSAGRDNRGIIRMHQFDKVELVQVVHPDKSFEVLEELTAHAETALQRLGLHYRTIELCTGDIGFSSTKTYDIEVWAPGQGKYLEVSSCSNFGDYQARRMKLRFKDADGKNQFCHTLNGSGTALPRLYVALLEQNQNPDGSINIPAALVPYMGMEKIG</sequence>
<dbReference type="InterPro" id="IPR033729">
    <property type="entry name" value="SerRS_core"/>
</dbReference>
<evidence type="ECO:0000256" key="7">
    <source>
        <dbReference type="ARBA" id="ARBA00022840"/>
    </source>
</evidence>
<evidence type="ECO:0000313" key="17">
    <source>
        <dbReference type="EMBL" id="SHJ69252.1"/>
    </source>
</evidence>
<comment type="caution">
    <text evidence="12">Lacks conserved residue(s) required for the propagation of feature annotation.</text>
</comment>
<evidence type="ECO:0000256" key="14">
    <source>
        <dbReference type="PIRSR" id="PIRSR001529-2"/>
    </source>
</evidence>
<keyword evidence="18" id="KW-1185">Reference proteome</keyword>
<feature type="domain" description="Aminoacyl-transfer RNA synthetases class-II family profile" evidence="16">
    <location>
        <begin position="141"/>
        <end position="411"/>
    </location>
</feature>
<feature type="binding site" evidence="13">
    <location>
        <position position="233"/>
    </location>
    <ligand>
        <name>L-serine</name>
        <dbReference type="ChEBI" id="CHEBI:33384"/>
    </ligand>
</feature>
<keyword evidence="15" id="KW-0175">Coiled coil</keyword>
<feature type="binding site" evidence="13">
    <location>
        <position position="384"/>
    </location>
    <ligand>
        <name>L-serine</name>
        <dbReference type="ChEBI" id="CHEBI:33384"/>
    </ligand>
</feature>
<evidence type="ECO:0000256" key="15">
    <source>
        <dbReference type="SAM" id="Coils"/>
    </source>
</evidence>
<keyword evidence="9 12" id="KW-0030">Aminoacyl-tRNA synthetase</keyword>
<dbReference type="SUPFAM" id="SSF55681">
    <property type="entry name" value="Class II aaRS and biotin synthetases"/>
    <property type="match status" value="1"/>
</dbReference>
<feature type="coiled-coil region" evidence="15">
    <location>
        <begin position="39"/>
        <end position="99"/>
    </location>
</feature>
<feature type="binding site" evidence="12">
    <location>
        <begin position="233"/>
        <end position="235"/>
    </location>
    <ligand>
        <name>L-serine</name>
        <dbReference type="ChEBI" id="CHEBI:33384"/>
    </ligand>
</feature>
<evidence type="ECO:0000256" key="6">
    <source>
        <dbReference type="ARBA" id="ARBA00022741"/>
    </source>
</evidence>
<dbReference type="RefSeq" id="WP_143183965.1">
    <property type="nucleotide sequence ID" value="NZ_FQYR01000004.1"/>
</dbReference>
<comment type="domain">
    <text evidence="12">Consists of two distinct domains, a catalytic core and a N-terminal extension that is involved in tRNA binding.</text>
</comment>
<evidence type="ECO:0000259" key="16">
    <source>
        <dbReference type="PROSITE" id="PS50862"/>
    </source>
</evidence>
<dbReference type="EC" id="6.1.1.11" evidence="12"/>
<evidence type="ECO:0000313" key="18">
    <source>
        <dbReference type="Proteomes" id="UP000184510"/>
    </source>
</evidence>
<dbReference type="Pfam" id="PF02403">
    <property type="entry name" value="Seryl_tRNA_N"/>
    <property type="match status" value="1"/>
</dbReference>
<feature type="binding site" evidence="12 13">
    <location>
        <position position="287"/>
    </location>
    <ligand>
        <name>L-serine</name>
        <dbReference type="ChEBI" id="CHEBI:33384"/>
    </ligand>
</feature>
<dbReference type="FunCoup" id="A0A1M6LDM4">
    <property type="interactions" value="512"/>
</dbReference>
<dbReference type="STRING" id="1123071.SAMN02745181_2367"/>
<dbReference type="InterPro" id="IPR045864">
    <property type="entry name" value="aa-tRNA-synth_II/BPL/LPL"/>
</dbReference>
<keyword evidence="7 12" id="KW-0067">ATP-binding</keyword>
<dbReference type="Pfam" id="PF00587">
    <property type="entry name" value="tRNA-synt_2b"/>
    <property type="match status" value="1"/>
</dbReference>
<dbReference type="InterPro" id="IPR002314">
    <property type="entry name" value="aa-tRNA-synt_IIb"/>
</dbReference>
<dbReference type="GO" id="GO:0005737">
    <property type="term" value="C:cytoplasm"/>
    <property type="evidence" value="ECO:0007669"/>
    <property type="project" value="UniProtKB-SubCell"/>
</dbReference>
<comment type="pathway">
    <text evidence="2 12">Aminoacyl-tRNA biosynthesis; selenocysteinyl-tRNA(Sec) biosynthesis; L-seryl-tRNA(Sec) from L-serine and tRNA(Sec): step 1/1.</text>
</comment>
<gene>
    <name evidence="12" type="primary">serS</name>
    <name evidence="17" type="ORF">SAMN02745181_2367</name>
</gene>